<feature type="transmembrane region" description="Helical" evidence="1">
    <location>
        <begin position="24"/>
        <end position="43"/>
    </location>
</feature>
<name>A0A1G9MU19_9FIRM</name>
<proteinExistence type="predicted"/>
<keyword evidence="3" id="KW-0808">Transferase</keyword>
<organism evidence="3 4">
    <name type="scientific">Halarsenatibacter silvermanii</name>
    <dbReference type="NCBI Taxonomy" id="321763"/>
    <lineage>
        <taxon>Bacteria</taxon>
        <taxon>Bacillati</taxon>
        <taxon>Bacillota</taxon>
        <taxon>Clostridia</taxon>
        <taxon>Halanaerobiales</taxon>
        <taxon>Halarsenatibacteraceae</taxon>
        <taxon>Halarsenatibacter</taxon>
    </lineage>
</organism>
<gene>
    <name evidence="3" type="ORF">SAMN04488692_10912</name>
</gene>
<dbReference type="OrthoDB" id="7959174at2"/>
<accession>A0A1G9MU19</accession>
<feature type="domain" description="Cyclodeaminase/cyclohydrolase" evidence="2">
    <location>
        <begin position="7"/>
        <end position="178"/>
    </location>
</feature>
<dbReference type="AlphaFoldDB" id="A0A1G9MU19"/>
<evidence type="ECO:0000313" key="3">
    <source>
        <dbReference type="EMBL" id="SDL77740.1"/>
    </source>
</evidence>
<protein>
    <submittedName>
        <fullName evidence="3">Formiminotransferase-cyclodeaminase</fullName>
    </submittedName>
</protein>
<dbReference type="SUPFAM" id="SSF101262">
    <property type="entry name" value="Methenyltetrahydrofolate cyclohydrolase-like"/>
    <property type="match status" value="1"/>
</dbReference>
<keyword evidence="1" id="KW-0812">Transmembrane</keyword>
<dbReference type="Gene3D" id="1.20.120.680">
    <property type="entry name" value="Formiminotetrahydrofolate cyclodeaminase monomer, up-and-down helical bundle"/>
    <property type="match status" value="1"/>
</dbReference>
<dbReference type="Proteomes" id="UP000199476">
    <property type="component" value="Unassembled WGS sequence"/>
</dbReference>
<evidence type="ECO:0000256" key="1">
    <source>
        <dbReference type="SAM" id="Phobius"/>
    </source>
</evidence>
<dbReference type="RefSeq" id="WP_089759738.1">
    <property type="nucleotide sequence ID" value="NZ_FNGO01000009.1"/>
</dbReference>
<evidence type="ECO:0000313" key="4">
    <source>
        <dbReference type="Proteomes" id="UP000199476"/>
    </source>
</evidence>
<keyword evidence="4" id="KW-1185">Reference proteome</keyword>
<keyword evidence="1" id="KW-1133">Transmembrane helix</keyword>
<dbReference type="GO" id="GO:0016740">
    <property type="term" value="F:transferase activity"/>
    <property type="evidence" value="ECO:0007669"/>
    <property type="project" value="UniProtKB-KW"/>
</dbReference>
<dbReference type="EMBL" id="FNGO01000009">
    <property type="protein sequence ID" value="SDL77740.1"/>
    <property type="molecule type" value="Genomic_DNA"/>
</dbReference>
<dbReference type="Pfam" id="PF04961">
    <property type="entry name" value="FTCD_C"/>
    <property type="match status" value="1"/>
</dbReference>
<dbReference type="InterPro" id="IPR007044">
    <property type="entry name" value="Cyclodeamin/CycHdrlase"/>
</dbReference>
<evidence type="ECO:0000259" key="2">
    <source>
        <dbReference type="Pfam" id="PF04961"/>
    </source>
</evidence>
<sequence length="210" mass="23125">MNYKDYSLEDFSEMLASKNPTPGGGSAAAVGGALAASLLLMVVRVTARSPELESLEDILEAKKLKCLELIEEDADCFNRVMEAHRLPRSSEKKRRQRRREIEAALKKASNSPLEMLDLTSEIAELAVEIVEKGNPNAVADAAAAGLAAHAAAETAFYNIMTNLESIEDEKFVEKAGSRAYRLREETASLKEEVIKKTEDKISILGRDWQL</sequence>
<reference evidence="3 4" key="1">
    <citation type="submission" date="2016-10" db="EMBL/GenBank/DDBJ databases">
        <authorList>
            <person name="de Groot N.N."/>
        </authorList>
    </citation>
    <scope>NUCLEOTIDE SEQUENCE [LARGE SCALE GENOMIC DNA]</scope>
    <source>
        <strain evidence="3 4">SLAS-1</strain>
    </source>
</reference>
<keyword evidence="1" id="KW-0472">Membrane</keyword>
<dbReference type="STRING" id="321763.SAMN04488692_10912"/>
<dbReference type="InterPro" id="IPR036178">
    <property type="entry name" value="Formintransfe-cycloase-like_sf"/>
</dbReference>